<proteinExistence type="predicted"/>
<dbReference type="Pfam" id="PF02816">
    <property type="entry name" value="Alpha_kinase"/>
    <property type="match status" value="1"/>
</dbReference>
<protein>
    <recommendedName>
        <fullName evidence="5">Alpha-type protein kinase domain-containing protein</fullName>
    </recommendedName>
</protein>
<dbReference type="Proteomes" id="UP000027195">
    <property type="component" value="Unassembled WGS sequence"/>
</dbReference>
<evidence type="ECO:0000313" key="6">
    <source>
        <dbReference type="EMBL" id="KDQ12882.1"/>
    </source>
</evidence>
<dbReference type="OrthoDB" id="301415at2759"/>
<evidence type="ECO:0000256" key="3">
    <source>
        <dbReference type="ARBA" id="ARBA00022777"/>
    </source>
</evidence>
<dbReference type="AlphaFoldDB" id="A0A067MM01"/>
<feature type="compositionally biased region" description="Polar residues" evidence="4">
    <location>
        <begin position="198"/>
        <end position="209"/>
    </location>
</feature>
<evidence type="ECO:0000256" key="4">
    <source>
        <dbReference type="SAM" id="MobiDB-lite"/>
    </source>
</evidence>
<dbReference type="HOGENOM" id="CLU_508042_0_0_1"/>
<gene>
    <name evidence="6" type="ORF">BOTBODRAFT_176025</name>
</gene>
<dbReference type="GO" id="GO:0005524">
    <property type="term" value="F:ATP binding"/>
    <property type="evidence" value="ECO:0007669"/>
    <property type="project" value="InterPro"/>
</dbReference>
<dbReference type="InParanoid" id="A0A067MM01"/>
<evidence type="ECO:0000313" key="7">
    <source>
        <dbReference type="Proteomes" id="UP000027195"/>
    </source>
</evidence>
<evidence type="ECO:0000259" key="5">
    <source>
        <dbReference type="Pfam" id="PF02816"/>
    </source>
</evidence>
<feature type="region of interest" description="Disordered" evidence="4">
    <location>
        <begin position="135"/>
        <end position="216"/>
    </location>
</feature>
<dbReference type="SUPFAM" id="SSF56112">
    <property type="entry name" value="Protein kinase-like (PK-like)"/>
    <property type="match status" value="1"/>
</dbReference>
<keyword evidence="2" id="KW-0808">Transferase</keyword>
<feature type="domain" description="Alpha-type protein kinase" evidence="5">
    <location>
        <begin position="375"/>
        <end position="535"/>
    </location>
</feature>
<feature type="region of interest" description="Disordered" evidence="4">
    <location>
        <begin position="257"/>
        <end position="283"/>
    </location>
</feature>
<keyword evidence="1" id="KW-0723">Serine/threonine-protein kinase</keyword>
<keyword evidence="3" id="KW-0418">Kinase</keyword>
<dbReference type="Gene3D" id="3.20.200.10">
    <property type="entry name" value="MHCK/EF2 kinase"/>
    <property type="match status" value="1"/>
</dbReference>
<evidence type="ECO:0000256" key="1">
    <source>
        <dbReference type="ARBA" id="ARBA00022527"/>
    </source>
</evidence>
<keyword evidence="7" id="KW-1185">Reference proteome</keyword>
<dbReference type="InterPro" id="IPR011009">
    <property type="entry name" value="Kinase-like_dom_sf"/>
</dbReference>
<evidence type="ECO:0000256" key="2">
    <source>
        <dbReference type="ARBA" id="ARBA00022679"/>
    </source>
</evidence>
<feature type="compositionally biased region" description="Polar residues" evidence="4">
    <location>
        <begin position="257"/>
        <end position="274"/>
    </location>
</feature>
<name>A0A067MM01_BOTB1</name>
<dbReference type="EMBL" id="KL198047">
    <property type="protein sequence ID" value="KDQ12882.1"/>
    <property type="molecule type" value="Genomic_DNA"/>
</dbReference>
<reference evidence="7" key="1">
    <citation type="journal article" date="2014" name="Proc. Natl. Acad. Sci. U.S.A.">
        <title>Extensive sampling of basidiomycete genomes demonstrates inadequacy of the white-rot/brown-rot paradigm for wood decay fungi.</title>
        <authorList>
            <person name="Riley R."/>
            <person name="Salamov A.A."/>
            <person name="Brown D.W."/>
            <person name="Nagy L.G."/>
            <person name="Floudas D."/>
            <person name="Held B.W."/>
            <person name="Levasseur A."/>
            <person name="Lombard V."/>
            <person name="Morin E."/>
            <person name="Otillar R."/>
            <person name="Lindquist E.A."/>
            <person name="Sun H."/>
            <person name="LaButti K.M."/>
            <person name="Schmutz J."/>
            <person name="Jabbour D."/>
            <person name="Luo H."/>
            <person name="Baker S.E."/>
            <person name="Pisabarro A.G."/>
            <person name="Walton J.D."/>
            <person name="Blanchette R.A."/>
            <person name="Henrissat B."/>
            <person name="Martin F."/>
            <person name="Cullen D."/>
            <person name="Hibbett D.S."/>
            <person name="Grigoriev I.V."/>
        </authorList>
    </citation>
    <scope>NUCLEOTIDE SEQUENCE [LARGE SCALE GENOMIC DNA]</scope>
    <source>
        <strain evidence="7">FD-172 SS1</strain>
    </source>
</reference>
<organism evidence="6 7">
    <name type="scientific">Botryobasidium botryosum (strain FD-172 SS1)</name>
    <dbReference type="NCBI Taxonomy" id="930990"/>
    <lineage>
        <taxon>Eukaryota</taxon>
        <taxon>Fungi</taxon>
        <taxon>Dikarya</taxon>
        <taxon>Basidiomycota</taxon>
        <taxon>Agaricomycotina</taxon>
        <taxon>Agaricomycetes</taxon>
        <taxon>Cantharellales</taxon>
        <taxon>Botryobasidiaceae</taxon>
        <taxon>Botryobasidium</taxon>
    </lineage>
</organism>
<sequence length="536" mass="59655">MPQLHNVLEAVEKFPSTTSMHQVLLTIYHNIAFAVEPHRKGYDIPPLHRFDVSYAPWRAQFSTPSLLRDGVTYGVQKANQKPVQLPEKALLGDLSSCFLCLSELDQLSATDVKERRIPMRVQIMVSQLIESAANNTIPISSSDDEDQPRRSKRGRFVHSDDEHEEEYSSGANDNGDDSSDVNTAPTSEAPEPPLKVRISSSQIQSLTSRRPTKTLPSFPLRTIGVECVDTSRDVCTDALVDQQLPPTPATSVCRLSTVSPPLNSSPREATTHTKSLLGPSHPEGQAGSRIYKSLYRPNKLMVSANKIQFTNFEIRRTTATVSEDGDIFNSEAVRVETIGIAKQWRAGSEHGLVGKGQFKQVVTALYNSKLYAIAWFHPRTSQDALTHDENKSWLFSEFQLLHLGEFMMNSFYRRACAFNVKIPNMKFHTEGSFMAEISSRTLPEFLSTERHEALEKESVPTNHFLATVLLPTKGEPFEKFSGTEEAGHGTTALGRALDAFAHHTLIESAADMVFVDLQGAYDHEGTFCLADPQAHR</sequence>
<dbReference type="InterPro" id="IPR004166">
    <property type="entry name" value="a-kinase_dom"/>
</dbReference>
<dbReference type="STRING" id="930990.A0A067MM01"/>
<dbReference type="GO" id="GO:0004674">
    <property type="term" value="F:protein serine/threonine kinase activity"/>
    <property type="evidence" value="ECO:0007669"/>
    <property type="project" value="UniProtKB-KW"/>
</dbReference>
<accession>A0A067MM01</accession>